<protein>
    <submittedName>
        <fullName evidence="4">Uncharacterized protein</fullName>
    </submittedName>
</protein>
<dbReference type="PANTHER" id="PTHR43574">
    <property type="entry name" value="EPIMERASE-RELATED"/>
    <property type="match status" value="1"/>
</dbReference>
<accession>A0A484LBZ6</accession>
<evidence type="ECO:0000256" key="2">
    <source>
        <dbReference type="ARBA" id="ARBA00023027"/>
    </source>
</evidence>
<evidence type="ECO:0000313" key="5">
    <source>
        <dbReference type="Proteomes" id="UP000595140"/>
    </source>
</evidence>
<keyword evidence="2" id="KW-0520">NAD</keyword>
<reference evidence="4" key="1">
    <citation type="submission" date="2018-04" db="EMBL/GenBank/DDBJ databases">
        <authorList>
            <person name="Vogel A."/>
        </authorList>
    </citation>
    <scope>NUCLEOTIDE SEQUENCE [LARGE SCALE GENOMIC DNA]</scope>
</reference>
<dbReference type="Proteomes" id="UP000595140">
    <property type="component" value="Unassembled WGS sequence"/>
</dbReference>
<comment type="similarity">
    <text evidence="1">Belongs to the NAD(P)-dependent epimerase/dehydratase family.</text>
</comment>
<dbReference type="GO" id="GO:0016853">
    <property type="term" value="F:isomerase activity"/>
    <property type="evidence" value="ECO:0007669"/>
    <property type="project" value="UniProtKB-KW"/>
</dbReference>
<feature type="non-terminal residue" evidence="4">
    <location>
        <position position="56"/>
    </location>
</feature>
<evidence type="ECO:0000256" key="3">
    <source>
        <dbReference type="ARBA" id="ARBA00023235"/>
    </source>
</evidence>
<proteinExistence type="inferred from homology"/>
<evidence type="ECO:0000313" key="4">
    <source>
        <dbReference type="EMBL" id="VFQ73932.1"/>
    </source>
</evidence>
<dbReference type="SUPFAM" id="SSF51735">
    <property type="entry name" value="NAD(P)-binding Rossmann-fold domains"/>
    <property type="match status" value="1"/>
</dbReference>
<keyword evidence="3" id="KW-0413">Isomerase</keyword>
<dbReference type="EMBL" id="OOIL02001284">
    <property type="protein sequence ID" value="VFQ73932.1"/>
    <property type="molecule type" value="Genomic_DNA"/>
</dbReference>
<organism evidence="4 5">
    <name type="scientific">Cuscuta campestris</name>
    <dbReference type="NCBI Taxonomy" id="132261"/>
    <lineage>
        <taxon>Eukaryota</taxon>
        <taxon>Viridiplantae</taxon>
        <taxon>Streptophyta</taxon>
        <taxon>Embryophyta</taxon>
        <taxon>Tracheophyta</taxon>
        <taxon>Spermatophyta</taxon>
        <taxon>Magnoliopsida</taxon>
        <taxon>eudicotyledons</taxon>
        <taxon>Gunneridae</taxon>
        <taxon>Pentapetalae</taxon>
        <taxon>asterids</taxon>
        <taxon>lamiids</taxon>
        <taxon>Solanales</taxon>
        <taxon>Convolvulaceae</taxon>
        <taxon>Cuscuteae</taxon>
        <taxon>Cuscuta</taxon>
        <taxon>Cuscuta subgen. Grammica</taxon>
        <taxon>Cuscuta sect. Cleistogrammica</taxon>
    </lineage>
</organism>
<keyword evidence="5" id="KW-1185">Reference proteome</keyword>
<dbReference type="Gene3D" id="3.40.50.720">
    <property type="entry name" value="NAD(P)-binding Rossmann-like Domain"/>
    <property type="match status" value="1"/>
</dbReference>
<dbReference type="AlphaFoldDB" id="A0A484LBZ6"/>
<dbReference type="InterPro" id="IPR036291">
    <property type="entry name" value="NAD(P)-bd_dom_sf"/>
</dbReference>
<gene>
    <name evidence="4" type="ORF">CCAM_LOCUS15708</name>
</gene>
<sequence length="56" mass="5946">MAGFVSLLKVCKSGNPQLAIVCASSSSVYVLNSKVPFSESDRTDLPMSFYAATKKA</sequence>
<dbReference type="OrthoDB" id="1732621at2759"/>
<evidence type="ECO:0000256" key="1">
    <source>
        <dbReference type="ARBA" id="ARBA00007637"/>
    </source>
</evidence>
<name>A0A484LBZ6_9ASTE</name>